<dbReference type="AlphaFoldDB" id="A0A9D1AB62"/>
<organism evidence="1 2">
    <name type="scientific">Candidatus Choladousia intestinavium</name>
    <dbReference type="NCBI Taxonomy" id="2840727"/>
    <lineage>
        <taxon>Bacteria</taxon>
        <taxon>Bacillati</taxon>
        <taxon>Bacillota</taxon>
        <taxon>Clostridia</taxon>
        <taxon>Lachnospirales</taxon>
        <taxon>Lachnospiraceae</taxon>
        <taxon>Lachnospiraceae incertae sedis</taxon>
        <taxon>Candidatus Choladousia</taxon>
    </lineage>
</organism>
<dbReference type="EMBL" id="DVGK01000031">
    <property type="protein sequence ID" value="HIR12724.1"/>
    <property type="molecule type" value="Genomic_DNA"/>
</dbReference>
<reference evidence="1" key="2">
    <citation type="journal article" date="2021" name="PeerJ">
        <title>Extensive microbial diversity within the chicken gut microbiome revealed by metagenomics and culture.</title>
        <authorList>
            <person name="Gilroy R."/>
            <person name="Ravi A."/>
            <person name="Getino M."/>
            <person name="Pursley I."/>
            <person name="Horton D.L."/>
            <person name="Alikhan N.F."/>
            <person name="Baker D."/>
            <person name="Gharbi K."/>
            <person name="Hall N."/>
            <person name="Watson M."/>
            <person name="Adriaenssens E.M."/>
            <person name="Foster-Nyarko E."/>
            <person name="Jarju S."/>
            <person name="Secka A."/>
            <person name="Antonio M."/>
            <person name="Oren A."/>
            <person name="Chaudhuri R.R."/>
            <person name="La Ragione R."/>
            <person name="Hildebrand F."/>
            <person name="Pallen M.J."/>
        </authorList>
    </citation>
    <scope>NUCLEOTIDE SEQUENCE</scope>
    <source>
        <strain evidence="1">ChiSjej4B22-8148</strain>
    </source>
</reference>
<sequence>MRSTGRKYRPKKKGTEQERQALLQKRELRRKRWIRRFSLGLFLLLVFCTFASAEVEKMRFPQVTTGMAEAGIIRQDGREVEYEYTVPLSALFTGELGYQVFAVFPQHTRFGISYSVVGLPMEVLAMDEERAALDSGMGVELVLSSDRPLVSEMEVMVTNEREAG</sequence>
<comment type="caution">
    <text evidence="1">The sequence shown here is derived from an EMBL/GenBank/DDBJ whole genome shotgun (WGS) entry which is preliminary data.</text>
</comment>
<evidence type="ECO:0000313" key="1">
    <source>
        <dbReference type="EMBL" id="HIR12724.1"/>
    </source>
</evidence>
<name>A0A9D1AB62_9FIRM</name>
<protein>
    <submittedName>
        <fullName evidence="1">Uncharacterized protein</fullName>
    </submittedName>
</protein>
<gene>
    <name evidence="1" type="ORF">IAB31_02230</name>
</gene>
<proteinExistence type="predicted"/>
<reference evidence="1" key="1">
    <citation type="submission" date="2020-10" db="EMBL/GenBank/DDBJ databases">
        <authorList>
            <person name="Gilroy R."/>
        </authorList>
    </citation>
    <scope>NUCLEOTIDE SEQUENCE</scope>
    <source>
        <strain evidence="1">ChiSjej4B22-8148</strain>
    </source>
</reference>
<evidence type="ECO:0000313" key="2">
    <source>
        <dbReference type="Proteomes" id="UP000886757"/>
    </source>
</evidence>
<accession>A0A9D1AB62</accession>
<dbReference type="Proteomes" id="UP000886757">
    <property type="component" value="Unassembled WGS sequence"/>
</dbReference>